<dbReference type="Proteomes" id="UP001060215">
    <property type="component" value="Chromosome 10"/>
</dbReference>
<gene>
    <name evidence="1" type="ORF">LOK49_LG10G00663</name>
</gene>
<accession>A0ACC0G9C7</accession>
<reference evidence="1 2" key="1">
    <citation type="journal article" date="2022" name="Plant J.">
        <title>Chromosome-level genome of Camellia lanceoleosa provides a valuable resource for understanding genome evolution and self-incompatibility.</title>
        <authorList>
            <person name="Gong W."/>
            <person name="Xiao S."/>
            <person name="Wang L."/>
            <person name="Liao Z."/>
            <person name="Chang Y."/>
            <person name="Mo W."/>
            <person name="Hu G."/>
            <person name="Li W."/>
            <person name="Zhao G."/>
            <person name="Zhu H."/>
            <person name="Hu X."/>
            <person name="Ji K."/>
            <person name="Xiang X."/>
            <person name="Song Q."/>
            <person name="Yuan D."/>
            <person name="Jin S."/>
            <person name="Zhang L."/>
        </authorList>
    </citation>
    <scope>NUCLEOTIDE SEQUENCE [LARGE SCALE GENOMIC DNA]</scope>
    <source>
        <strain evidence="1">SQ_2022a</strain>
    </source>
</reference>
<protein>
    <submittedName>
        <fullName evidence="1">Pre-mRNA-splicing factor SLU7-A</fullName>
    </submittedName>
</protein>
<evidence type="ECO:0000313" key="2">
    <source>
        <dbReference type="Proteomes" id="UP001060215"/>
    </source>
</evidence>
<keyword evidence="2" id="KW-1185">Reference proteome</keyword>
<dbReference type="EMBL" id="CM045767">
    <property type="protein sequence ID" value="KAI7997174.1"/>
    <property type="molecule type" value="Genomic_DNA"/>
</dbReference>
<name>A0ACC0G9C7_9ERIC</name>
<comment type="caution">
    <text evidence="1">The sequence shown here is derived from an EMBL/GenBank/DDBJ whole genome shotgun (WGS) entry which is preliminary data.</text>
</comment>
<proteinExistence type="predicted"/>
<sequence length="279" mass="31297">MSCSSSRSLRQSSNLITISAETPPKLGSNPSLRGKPKLAARFFSIPRPHVQAPQARALRSLRHDAFKVLDKDGSLAVVVSDLVHILTKIEWEKLDHFGFIHFVQYLGKISQDLFHDFGFIHFVQYLVLAYFPLIQSFMIHELNIRHICFADDLFVLCYPNGKESLLIPEQTQVMSSSIVNRCPHRSEIQSIALAETENPNYTKSWYDRGEKIYQAEKFRKGAYENIYTMGQNASISSAAPAGTSRTMPSASPIPSAGPPTQSAKEYDFSSLTQGFFSKS</sequence>
<organism evidence="1 2">
    <name type="scientific">Camellia lanceoleosa</name>
    <dbReference type="NCBI Taxonomy" id="1840588"/>
    <lineage>
        <taxon>Eukaryota</taxon>
        <taxon>Viridiplantae</taxon>
        <taxon>Streptophyta</taxon>
        <taxon>Embryophyta</taxon>
        <taxon>Tracheophyta</taxon>
        <taxon>Spermatophyta</taxon>
        <taxon>Magnoliopsida</taxon>
        <taxon>eudicotyledons</taxon>
        <taxon>Gunneridae</taxon>
        <taxon>Pentapetalae</taxon>
        <taxon>asterids</taxon>
        <taxon>Ericales</taxon>
        <taxon>Theaceae</taxon>
        <taxon>Camellia</taxon>
    </lineage>
</organism>
<evidence type="ECO:0000313" key="1">
    <source>
        <dbReference type="EMBL" id="KAI7997174.1"/>
    </source>
</evidence>